<dbReference type="RefSeq" id="WP_008157316.1">
    <property type="nucleotide sequence ID" value="NZ_JH976467.1"/>
</dbReference>
<dbReference type="Proteomes" id="UP000001218">
    <property type="component" value="Unassembled WGS sequence"/>
</dbReference>
<dbReference type="InterPro" id="IPR037066">
    <property type="entry name" value="Plug_dom_sf"/>
</dbReference>
<dbReference type="InterPro" id="IPR023996">
    <property type="entry name" value="TonB-dep_OMP_SusC/RagA"/>
</dbReference>
<dbReference type="FunFam" id="2.170.130.10:FF:000003">
    <property type="entry name" value="SusC/RagA family TonB-linked outer membrane protein"/>
    <property type="match status" value="1"/>
</dbReference>
<keyword evidence="4 7" id="KW-0812">Transmembrane</keyword>
<reference evidence="10 11" key="1">
    <citation type="submission" date="2012-02" db="EMBL/GenBank/DDBJ databases">
        <title>The Genome Sequence of Parabacteroides johnsonii CL02T12C29.</title>
        <authorList>
            <consortium name="The Broad Institute Genome Sequencing Platform"/>
            <person name="Earl A."/>
            <person name="Ward D."/>
            <person name="Feldgarden M."/>
            <person name="Gevers D."/>
            <person name="Zitomersky N.L."/>
            <person name="Coyne M.J."/>
            <person name="Comstock L.E."/>
            <person name="Young S.K."/>
            <person name="Zeng Q."/>
            <person name="Gargeya S."/>
            <person name="Fitzgerald M."/>
            <person name="Haas B."/>
            <person name="Abouelleil A."/>
            <person name="Alvarado L."/>
            <person name="Arachchi H.M."/>
            <person name="Berlin A."/>
            <person name="Chapman S.B."/>
            <person name="Gearin G."/>
            <person name="Goldberg J."/>
            <person name="Griggs A."/>
            <person name="Gujja S."/>
            <person name="Hansen M."/>
            <person name="Heiman D."/>
            <person name="Howarth C."/>
            <person name="Larimer J."/>
            <person name="Lui A."/>
            <person name="MacDonald P.J.P."/>
            <person name="McCowen C."/>
            <person name="Montmayeur A."/>
            <person name="Murphy C."/>
            <person name="Neiman D."/>
            <person name="Pearson M."/>
            <person name="Priest M."/>
            <person name="Roberts A."/>
            <person name="Saif S."/>
            <person name="Shea T."/>
            <person name="Sisk P."/>
            <person name="Stolte C."/>
            <person name="Sykes S."/>
            <person name="Wortman J."/>
            <person name="Nusbaum C."/>
            <person name="Birren B."/>
        </authorList>
    </citation>
    <scope>NUCLEOTIDE SEQUENCE [LARGE SCALE GENOMIC DNA]</scope>
    <source>
        <strain evidence="10 11">CL02T12C29</strain>
    </source>
</reference>
<keyword evidence="6 7" id="KW-0998">Cell outer membrane</keyword>
<dbReference type="Gene3D" id="2.170.130.10">
    <property type="entry name" value="TonB-dependent receptor, plug domain"/>
    <property type="match status" value="1"/>
</dbReference>
<dbReference type="Pfam" id="PF13715">
    <property type="entry name" value="CarbopepD_reg_2"/>
    <property type="match status" value="1"/>
</dbReference>
<evidence type="ECO:0000256" key="4">
    <source>
        <dbReference type="ARBA" id="ARBA00022692"/>
    </source>
</evidence>
<protein>
    <submittedName>
        <fullName evidence="10">SusC/RagA family TonB-linked outer membrane protein</fullName>
    </submittedName>
</protein>
<organism evidence="10 11">
    <name type="scientific">Parabacteroides johnsonii CL02T12C29</name>
    <dbReference type="NCBI Taxonomy" id="999419"/>
    <lineage>
        <taxon>Bacteria</taxon>
        <taxon>Pseudomonadati</taxon>
        <taxon>Bacteroidota</taxon>
        <taxon>Bacteroidia</taxon>
        <taxon>Bacteroidales</taxon>
        <taxon>Tannerellaceae</taxon>
        <taxon>Parabacteroides</taxon>
    </lineage>
</organism>
<keyword evidence="8" id="KW-0732">Signal</keyword>
<dbReference type="InterPro" id="IPR036942">
    <property type="entry name" value="Beta-barrel_TonB_sf"/>
</dbReference>
<feature type="signal peptide" evidence="8">
    <location>
        <begin position="1"/>
        <end position="25"/>
    </location>
</feature>
<evidence type="ECO:0000313" key="11">
    <source>
        <dbReference type="Proteomes" id="UP000001218"/>
    </source>
</evidence>
<dbReference type="AlphaFoldDB" id="K5ZY32"/>
<keyword evidence="2 7" id="KW-0813">Transport</keyword>
<dbReference type="eggNOG" id="COG1629">
    <property type="taxonomic scope" value="Bacteria"/>
</dbReference>
<dbReference type="InterPro" id="IPR008969">
    <property type="entry name" value="CarboxyPept-like_regulatory"/>
</dbReference>
<name>K5ZY32_9BACT</name>
<comment type="similarity">
    <text evidence="7">Belongs to the TonB-dependent receptor family.</text>
</comment>
<sequence length="1064" mass="117893">MLKNFKPISLILLTGVLGFPQEIFAEAFSAKMNVGILQQDGKATGTVSDDFGPVAGASVVVKGSTNGTMTDMDGNFVIPDVKNGDVLQISFIGYVTQEIVWKGTPLTVQLLEDTQKLDEVVVVGYGVQKKVNLTGAVSMVNAEVLESRPVQNVSQALQGQIPGLNLSVGSGGGSLDGSMNFNIRGAGTIGTGSSSSPLVLIDGMEGNMNSINPNDIENISVLKDASSASIYGARAAFGVILITTKNGKSGKTNVSYSGNVRFNDAIGIPKFANSYDFATMFNAANINGGGTAIFNDTYMQNIRDYMDGKLEHSTVPNGNVWAKWNEGAYDNVDWFKEFYKDWVPSQEHNVSVNGGSEKVQYFVSGSFLGQNGLSRHGKDELQRYTMNGKISAELASWAKLNYSTKWTREDFERPSYLNSLFFHNVARKWPIQPAYDPNGYPMNESEIEQMENGGRQKNQKDYFTNQLALVFEPIKDWHINLEGSVRATVENQHWDVMPVYYWDVNGNQQPMAWGMGDGTYVPGQSRVSEYGYKENYYATNLYTDYSKTLDSGHYFKVLAGFNAEKYTTRSITGQRDGLITPSIPTLNTATDADIAKGGYAHRAVAGFFGRINYAYKDRYMAEINGRYDGSSRFIGDKRWGFFPSFSAGWNIAREEFFESLGEKTTITTLKLRGSWGELGNTETNNWYPFYPSLPQGTNYGWIVNGSLPAYAYNPGIVSSFLTWETVQSWDLGLDFGLLNNRLTGSVGYFVRKTLDMVGPAPELSSILGASVPDMNNCDMKSYGFELEIGWRDQIGDFSYGVKFNVSDAQQKITSYPNPSKNLGSYYNGMKLNEIWGYTTIGIAQTDEEMKAHLSKVNQNDLGSNWAAGDVMYADLDGDGRVNSGSNTVDKPGDRRVIGNSTPRYNFGLTLDGAWKGFDLRLFFQGTAKRDLWLGGTYFWGANGGMWQSNVFEEHMDYWTPENRDAYYARPLWGSNNHQVQTRYLQNGAYCRLKNITLGYTLPKMWTEKAGIGSARVYVSGDNLLTFTSLSSIFDPESVESAYNSDPGKLYPLQRVVSVGVNINF</sequence>
<evidence type="ECO:0000256" key="5">
    <source>
        <dbReference type="ARBA" id="ARBA00023136"/>
    </source>
</evidence>
<comment type="caution">
    <text evidence="10">The sequence shown here is derived from an EMBL/GenBank/DDBJ whole genome shotgun (WGS) entry which is preliminary data.</text>
</comment>
<dbReference type="PROSITE" id="PS52016">
    <property type="entry name" value="TONB_DEPENDENT_REC_3"/>
    <property type="match status" value="1"/>
</dbReference>
<dbReference type="NCBIfam" id="TIGR04057">
    <property type="entry name" value="SusC_RagA_signa"/>
    <property type="match status" value="1"/>
</dbReference>
<proteinExistence type="inferred from homology"/>
<comment type="subcellular location">
    <subcellularLocation>
        <location evidence="1 7">Cell outer membrane</location>
        <topology evidence="1 7">Multi-pass membrane protein</topology>
    </subcellularLocation>
</comment>
<dbReference type="InterPro" id="IPR012910">
    <property type="entry name" value="Plug_dom"/>
</dbReference>
<dbReference type="OrthoDB" id="778480at2"/>
<dbReference type="GO" id="GO:0009279">
    <property type="term" value="C:cell outer membrane"/>
    <property type="evidence" value="ECO:0007669"/>
    <property type="project" value="UniProtKB-SubCell"/>
</dbReference>
<dbReference type="Pfam" id="PF07715">
    <property type="entry name" value="Plug"/>
    <property type="match status" value="1"/>
</dbReference>
<keyword evidence="3 7" id="KW-1134">Transmembrane beta strand</keyword>
<dbReference type="SUPFAM" id="SSF49464">
    <property type="entry name" value="Carboxypeptidase regulatory domain-like"/>
    <property type="match status" value="1"/>
</dbReference>
<dbReference type="SUPFAM" id="SSF56935">
    <property type="entry name" value="Porins"/>
    <property type="match status" value="1"/>
</dbReference>
<evidence type="ECO:0000256" key="3">
    <source>
        <dbReference type="ARBA" id="ARBA00022452"/>
    </source>
</evidence>
<dbReference type="EMBL" id="AGZP01000025">
    <property type="protein sequence ID" value="EKN08308.1"/>
    <property type="molecule type" value="Genomic_DNA"/>
</dbReference>
<gene>
    <name evidence="10" type="ORF">HMPREF1077_02580</name>
</gene>
<dbReference type="PATRIC" id="fig|999419.3.peg.2647"/>
<evidence type="ECO:0000259" key="9">
    <source>
        <dbReference type="Pfam" id="PF07715"/>
    </source>
</evidence>
<dbReference type="HOGENOM" id="CLU_004317_1_1_10"/>
<feature type="domain" description="TonB-dependent receptor plug" evidence="9">
    <location>
        <begin position="130"/>
        <end position="239"/>
    </location>
</feature>
<feature type="chain" id="PRO_5003888980" evidence="8">
    <location>
        <begin position="26"/>
        <end position="1064"/>
    </location>
</feature>
<dbReference type="InterPro" id="IPR023997">
    <property type="entry name" value="TonB-dep_OMP_SusC/RagA_CS"/>
</dbReference>
<evidence type="ECO:0000256" key="7">
    <source>
        <dbReference type="PROSITE-ProRule" id="PRU01360"/>
    </source>
</evidence>
<keyword evidence="5 7" id="KW-0472">Membrane</keyword>
<evidence type="ECO:0000256" key="2">
    <source>
        <dbReference type="ARBA" id="ARBA00022448"/>
    </source>
</evidence>
<accession>K5ZY32</accession>
<dbReference type="NCBIfam" id="TIGR04056">
    <property type="entry name" value="OMP_RagA_SusC"/>
    <property type="match status" value="1"/>
</dbReference>
<dbReference type="Gene3D" id="2.40.170.20">
    <property type="entry name" value="TonB-dependent receptor, beta-barrel domain"/>
    <property type="match status" value="1"/>
</dbReference>
<evidence type="ECO:0000313" key="10">
    <source>
        <dbReference type="EMBL" id="EKN08308.1"/>
    </source>
</evidence>
<dbReference type="Gene3D" id="2.60.40.1120">
    <property type="entry name" value="Carboxypeptidase-like, regulatory domain"/>
    <property type="match status" value="1"/>
</dbReference>
<evidence type="ECO:0000256" key="8">
    <source>
        <dbReference type="SAM" id="SignalP"/>
    </source>
</evidence>
<dbReference type="InterPro" id="IPR039426">
    <property type="entry name" value="TonB-dep_rcpt-like"/>
</dbReference>
<evidence type="ECO:0000256" key="6">
    <source>
        <dbReference type="ARBA" id="ARBA00023237"/>
    </source>
</evidence>
<evidence type="ECO:0000256" key="1">
    <source>
        <dbReference type="ARBA" id="ARBA00004571"/>
    </source>
</evidence>